<feature type="transmembrane region" description="Helical" evidence="2">
    <location>
        <begin position="101"/>
        <end position="125"/>
    </location>
</feature>
<keyword evidence="2" id="KW-0472">Membrane</keyword>
<keyword evidence="2" id="KW-1133">Transmembrane helix</keyword>
<organism evidence="3 4">
    <name type="scientific">Streptomyces durbertensis</name>
    <dbReference type="NCBI Taxonomy" id="2448886"/>
    <lineage>
        <taxon>Bacteria</taxon>
        <taxon>Bacillati</taxon>
        <taxon>Actinomycetota</taxon>
        <taxon>Actinomycetes</taxon>
        <taxon>Kitasatosporales</taxon>
        <taxon>Streptomycetaceae</taxon>
        <taxon>Streptomyces</taxon>
    </lineage>
</organism>
<comment type="caution">
    <text evidence="3">The sequence shown here is derived from an EMBL/GenBank/DDBJ whole genome shotgun (WGS) entry which is preliminary data.</text>
</comment>
<dbReference type="Proteomes" id="UP000766698">
    <property type="component" value="Unassembled WGS sequence"/>
</dbReference>
<sequence>MPSHHNVTTTGPVGGSGDPGSGRAGGIPDGLLLTLLGVLLSSTVLVWSAAGLSALLATGSWPDGVSIGRSALAVRALIGDPADPAAAWPASDAAAMARPGLFWGVFIGQLMVLFTLALFVMSAVARRRARREARRRGVTQPPAPRTPTPGQETADLLTSGTSSPASAAPGSAPPPRPAPESEAPTPGTQAEKSDGAATALHPQPVETPPRRTVPEPAPPATTGQPVTPVSPVTPVVSASPPLPGRPTPGALLLRADNDPRDAVHAAEGPLVVVTSDPALWLDTVGAREKLGPTHLYDPCLLYTT</sequence>
<proteinExistence type="predicted"/>
<feature type="region of interest" description="Disordered" evidence="1">
    <location>
        <begin position="1"/>
        <end position="21"/>
    </location>
</feature>
<gene>
    <name evidence="3" type="ORF">GL263_14285</name>
</gene>
<evidence type="ECO:0000313" key="3">
    <source>
        <dbReference type="EMBL" id="MBB1244726.1"/>
    </source>
</evidence>
<feature type="compositionally biased region" description="Low complexity" evidence="1">
    <location>
        <begin position="159"/>
        <end position="170"/>
    </location>
</feature>
<feature type="transmembrane region" description="Helical" evidence="2">
    <location>
        <begin position="31"/>
        <end position="56"/>
    </location>
</feature>
<feature type="non-terminal residue" evidence="3">
    <location>
        <position position="304"/>
    </location>
</feature>
<feature type="compositionally biased region" description="Gly residues" evidence="1">
    <location>
        <begin position="12"/>
        <end position="21"/>
    </location>
</feature>
<keyword evidence="2" id="KW-0812">Transmembrane</keyword>
<evidence type="ECO:0000256" key="1">
    <source>
        <dbReference type="SAM" id="MobiDB-lite"/>
    </source>
</evidence>
<feature type="compositionally biased region" description="Low complexity" evidence="1">
    <location>
        <begin position="220"/>
        <end position="239"/>
    </location>
</feature>
<dbReference type="EMBL" id="WMLF01000187">
    <property type="protein sequence ID" value="MBB1244726.1"/>
    <property type="molecule type" value="Genomic_DNA"/>
</dbReference>
<evidence type="ECO:0000313" key="4">
    <source>
        <dbReference type="Proteomes" id="UP000766698"/>
    </source>
</evidence>
<evidence type="ECO:0000256" key="2">
    <source>
        <dbReference type="SAM" id="Phobius"/>
    </source>
</evidence>
<feature type="compositionally biased region" description="Polar residues" evidence="1">
    <location>
        <begin position="1"/>
        <end position="10"/>
    </location>
</feature>
<accession>A0ABR6EHB4</accession>
<feature type="region of interest" description="Disordered" evidence="1">
    <location>
        <begin position="131"/>
        <end position="247"/>
    </location>
</feature>
<reference evidence="4" key="1">
    <citation type="journal article" date="2020" name="Syst. Appl. Microbiol.">
        <title>Streptomyces alkaliterrae sp. nov., isolated from an alkaline soil, and emended descriptions of Streptomyces alkaliphilus, Streptomyces calidiresistens and Streptomyces durbertensis.</title>
        <authorList>
            <person name="Swiecimska M."/>
            <person name="Golinska P."/>
            <person name="Nouioui I."/>
            <person name="Wypij M."/>
            <person name="Rai M."/>
            <person name="Sangal V."/>
            <person name="Goodfellow M."/>
        </authorList>
    </citation>
    <scope>NUCLEOTIDE SEQUENCE [LARGE SCALE GENOMIC DNA]</scope>
    <source>
        <strain evidence="4">DSM 104538</strain>
    </source>
</reference>
<keyword evidence="4" id="KW-1185">Reference proteome</keyword>
<name>A0ABR6EHB4_9ACTN</name>
<protein>
    <submittedName>
        <fullName evidence="3">Type VI secretion protein</fullName>
    </submittedName>
</protein>